<dbReference type="AlphaFoldDB" id="A0A0C3NB84"/>
<dbReference type="STRING" id="870435.A0A0C3NB84"/>
<dbReference type="SMART" id="SM00487">
    <property type="entry name" value="DEXDc"/>
    <property type="match status" value="1"/>
</dbReference>
<dbReference type="HOGENOM" id="CLU_535941_0_0_1"/>
<dbReference type="PANTHER" id="PTHR13710">
    <property type="entry name" value="DNA HELICASE RECQ FAMILY MEMBER"/>
    <property type="match status" value="1"/>
</dbReference>
<dbReference type="InterPro" id="IPR011545">
    <property type="entry name" value="DEAD/DEAH_box_helicase_dom"/>
</dbReference>
<keyword evidence="9" id="KW-1185">Reference proteome</keyword>
<evidence type="ECO:0000259" key="7">
    <source>
        <dbReference type="PROSITE" id="PS51192"/>
    </source>
</evidence>
<organism evidence="8 9">
    <name type="scientific">Pisolithus tinctorius Marx 270</name>
    <dbReference type="NCBI Taxonomy" id="870435"/>
    <lineage>
        <taxon>Eukaryota</taxon>
        <taxon>Fungi</taxon>
        <taxon>Dikarya</taxon>
        <taxon>Basidiomycota</taxon>
        <taxon>Agaricomycotina</taxon>
        <taxon>Agaricomycetes</taxon>
        <taxon>Agaricomycetidae</taxon>
        <taxon>Boletales</taxon>
        <taxon>Sclerodermatineae</taxon>
        <taxon>Pisolithaceae</taxon>
        <taxon>Pisolithus</taxon>
    </lineage>
</organism>
<dbReference type="GO" id="GO:0009378">
    <property type="term" value="F:four-way junction helicase activity"/>
    <property type="evidence" value="ECO:0007669"/>
    <property type="project" value="TreeGrafter"/>
</dbReference>
<dbReference type="Pfam" id="PF00270">
    <property type="entry name" value="DEAD"/>
    <property type="match status" value="1"/>
</dbReference>
<dbReference type="GO" id="GO:0043138">
    <property type="term" value="F:3'-5' DNA helicase activity"/>
    <property type="evidence" value="ECO:0007669"/>
    <property type="project" value="UniProtKB-EC"/>
</dbReference>
<sequence>MSKYSLPCLKFALTINPWRHIQTAWKRKFRCLAEDIMEEDMVDNVEALQAGHTRSTENRVYGLSMQAMAGAAEDILPSYLNASTSWQKHCKVFPGGTLLPYTQLRSSELSNKGDTTQPPVHNSSMSYAALPVEEITQQVLKGLTPMLSSLIQAAVARALKDSGLPSKSNQKEKGKQKADASPSMTRHRHRHRHRVLSEDDMGEFQCYSDDELSDNNWEPSLASEQEREMIDTRDSGPSHTTHTPSPVPTSSEDEEPTSDIGITHRRVVTEQHTSQRPGSIHQGKEHHQGLGKGFNAGTTHGHVVNMPKLTIEDRALQVMSQILANDSVTWRSTQQREAMMAVLQGTTDVIAVLPTGAGKSMLAIVPSIMEENMATILVLPLNSLIMDYEHRLQQMNVPYQLYQGGQDEELNTVHNLILTSADKAQTSNWRHAVMKLSLKKTIARIVFDEAHIPMTARNYRQRLDNIYQVRITESQLVLLSATIPPSFIPELKATFNLLIIYFPESAPDSG</sequence>
<dbReference type="PANTHER" id="PTHR13710:SF105">
    <property type="entry name" value="ATP-DEPENDENT DNA HELICASE Q1"/>
    <property type="match status" value="1"/>
</dbReference>
<evidence type="ECO:0000256" key="4">
    <source>
        <dbReference type="ARBA" id="ARBA00034617"/>
    </source>
</evidence>
<reference evidence="9" key="2">
    <citation type="submission" date="2015-01" db="EMBL/GenBank/DDBJ databases">
        <title>Evolutionary Origins and Diversification of the Mycorrhizal Mutualists.</title>
        <authorList>
            <consortium name="DOE Joint Genome Institute"/>
            <consortium name="Mycorrhizal Genomics Consortium"/>
            <person name="Kohler A."/>
            <person name="Kuo A."/>
            <person name="Nagy L.G."/>
            <person name="Floudas D."/>
            <person name="Copeland A."/>
            <person name="Barry K.W."/>
            <person name="Cichocki N."/>
            <person name="Veneault-Fourrey C."/>
            <person name="LaButti K."/>
            <person name="Lindquist E.A."/>
            <person name="Lipzen A."/>
            <person name="Lundell T."/>
            <person name="Morin E."/>
            <person name="Murat C."/>
            <person name="Riley R."/>
            <person name="Ohm R."/>
            <person name="Sun H."/>
            <person name="Tunlid A."/>
            <person name="Henrissat B."/>
            <person name="Grigoriev I.V."/>
            <person name="Hibbett D.S."/>
            <person name="Martin F."/>
        </authorList>
    </citation>
    <scope>NUCLEOTIDE SEQUENCE [LARGE SCALE GENOMIC DNA]</scope>
    <source>
        <strain evidence="9">Marx 270</strain>
    </source>
</reference>
<dbReference type="GO" id="GO:0003677">
    <property type="term" value="F:DNA binding"/>
    <property type="evidence" value="ECO:0007669"/>
    <property type="project" value="UniProtKB-KW"/>
</dbReference>
<evidence type="ECO:0000256" key="5">
    <source>
        <dbReference type="ARBA" id="ARBA00034808"/>
    </source>
</evidence>
<evidence type="ECO:0000256" key="1">
    <source>
        <dbReference type="ARBA" id="ARBA00005446"/>
    </source>
</evidence>
<accession>A0A0C3NB84</accession>
<dbReference type="GO" id="GO:0005737">
    <property type="term" value="C:cytoplasm"/>
    <property type="evidence" value="ECO:0007669"/>
    <property type="project" value="TreeGrafter"/>
</dbReference>
<feature type="compositionally biased region" description="Basic and acidic residues" evidence="6">
    <location>
        <begin position="169"/>
        <end position="178"/>
    </location>
</feature>
<dbReference type="Gene3D" id="3.40.50.300">
    <property type="entry name" value="P-loop containing nucleotide triphosphate hydrolases"/>
    <property type="match status" value="1"/>
</dbReference>
<protein>
    <recommendedName>
        <fullName evidence="5">DNA 3'-5' helicase</fullName>
        <ecNumber evidence="5">5.6.2.4</ecNumber>
    </recommendedName>
</protein>
<reference evidence="8 9" key="1">
    <citation type="submission" date="2014-04" db="EMBL/GenBank/DDBJ databases">
        <authorList>
            <consortium name="DOE Joint Genome Institute"/>
            <person name="Kuo A."/>
            <person name="Kohler A."/>
            <person name="Costa M.D."/>
            <person name="Nagy L.G."/>
            <person name="Floudas D."/>
            <person name="Copeland A."/>
            <person name="Barry K.W."/>
            <person name="Cichocki N."/>
            <person name="Veneault-Fourrey C."/>
            <person name="LaButti K."/>
            <person name="Lindquist E.A."/>
            <person name="Lipzen A."/>
            <person name="Lundell T."/>
            <person name="Morin E."/>
            <person name="Murat C."/>
            <person name="Sun H."/>
            <person name="Tunlid A."/>
            <person name="Henrissat B."/>
            <person name="Grigoriev I.V."/>
            <person name="Hibbett D.S."/>
            <person name="Martin F."/>
            <person name="Nordberg H.P."/>
            <person name="Cantor M.N."/>
            <person name="Hua S.X."/>
        </authorList>
    </citation>
    <scope>NUCLEOTIDE SEQUENCE [LARGE SCALE GENOMIC DNA]</scope>
    <source>
        <strain evidence="8 9">Marx 270</strain>
    </source>
</reference>
<dbReference type="GO" id="GO:0005694">
    <property type="term" value="C:chromosome"/>
    <property type="evidence" value="ECO:0007669"/>
    <property type="project" value="TreeGrafter"/>
</dbReference>
<name>A0A0C3NB84_PISTI</name>
<keyword evidence="3" id="KW-0413">Isomerase</keyword>
<evidence type="ECO:0000256" key="3">
    <source>
        <dbReference type="ARBA" id="ARBA00023235"/>
    </source>
</evidence>
<dbReference type="InterPro" id="IPR014001">
    <property type="entry name" value="Helicase_ATP-bd"/>
</dbReference>
<dbReference type="InterPro" id="IPR027417">
    <property type="entry name" value="P-loop_NTPase"/>
</dbReference>
<feature type="domain" description="Helicase ATP-binding" evidence="7">
    <location>
        <begin position="340"/>
        <end position="501"/>
    </location>
</feature>
<evidence type="ECO:0000256" key="2">
    <source>
        <dbReference type="ARBA" id="ARBA00023125"/>
    </source>
</evidence>
<feature type="compositionally biased region" description="Low complexity" evidence="6">
    <location>
        <begin position="237"/>
        <end position="250"/>
    </location>
</feature>
<dbReference type="Proteomes" id="UP000054217">
    <property type="component" value="Unassembled WGS sequence"/>
</dbReference>
<evidence type="ECO:0000313" key="9">
    <source>
        <dbReference type="Proteomes" id="UP000054217"/>
    </source>
</evidence>
<proteinExistence type="inferred from homology"/>
<feature type="non-terminal residue" evidence="8">
    <location>
        <position position="510"/>
    </location>
</feature>
<dbReference type="InParanoid" id="A0A0C3NB84"/>
<feature type="compositionally biased region" description="Basic and acidic residues" evidence="6">
    <location>
        <begin position="224"/>
        <end position="236"/>
    </location>
</feature>
<dbReference type="PROSITE" id="PS51192">
    <property type="entry name" value="HELICASE_ATP_BIND_1"/>
    <property type="match status" value="1"/>
</dbReference>
<dbReference type="GO" id="GO:0005524">
    <property type="term" value="F:ATP binding"/>
    <property type="evidence" value="ECO:0007669"/>
    <property type="project" value="InterPro"/>
</dbReference>
<comment type="similarity">
    <text evidence="1">Belongs to the helicase family. RecQ subfamily.</text>
</comment>
<dbReference type="OrthoDB" id="10261556at2759"/>
<feature type="compositionally biased region" description="Acidic residues" evidence="6">
    <location>
        <begin position="198"/>
        <end position="213"/>
    </location>
</feature>
<dbReference type="GO" id="GO:0000724">
    <property type="term" value="P:double-strand break repair via homologous recombination"/>
    <property type="evidence" value="ECO:0007669"/>
    <property type="project" value="TreeGrafter"/>
</dbReference>
<keyword evidence="2" id="KW-0238">DNA-binding</keyword>
<evidence type="ECO:0000256" key="6">
    <source>
        <dbReference type="SAM" id="MobiDB-lite"/>
    </source>
</evidence>
<gene>
    <name evidence="8" type="ORF">M404DRAFT_31357</name>
</gene>
<dbReference type="EC" id="5.6.2.4" evidence="5"/>
<evidence type="ECO:0000313" key="8">
    <source>
        <dbReference type="EMBL" id="KIN98354.1"/>
    </source>
</evidence>
<feature type="compositionally biased region" description="Basic residues" evidence="6">
    <location>
        <begin position="185"/>
        <end position="194"/>
    </location>
</feature>
<feature type="region of interest" description="Disordered" evidence="6">
    <location>
        <begin position="162"/>
        <end position="290"/>
    </location>
</feature>
<comment type="catalytic activity">
    <reaction evidence="4">
        <text>Couples ATP hydrolysis with the unwinding of duplex DNA by translocating in the 3'-5' direction.</text>
        <dbReference type="EC" id="5.6.2.4"/>
    </reaction>
</comment>
<dbReference type="SUPFAM" id="SSF52540">
    <property type="entry name" value="P-loop containing nucleoside triphosphate hydrolases"/>
    <property type="match status" value="1"/>
</dbReference>
<dbReference type="EMBL" id="KN832016">
    <property type="protein sequence ID" value="KIN98354.1"/>
    <property type="molecule type" value="Genomic_DNA"/>
</dbReference>